<dbReference type="InterPro" id="IPR032442">
    <property type="entry name" value="CTU1_C"/>
</dbReference>
<dbReference type="CTD" id="90353"/>
<feature type="domain" description="Cytoplasmic tRNA 2-thiolation protein 1 C-terminal" evidence="3">
    <location>
        <begin position="227"/>
        <end position="257"/>
    </location>
</feature>
<dbReference type="InterPro" id="IPR014729">
    <property type="entry name" value="Rossmann-like_a/b/a_fold"/>
</dbReference>
<dbReference type="Gene3D" id="3.40.50.620">
    <property type="entry name" value="HUPs"/>
    <property type="match status" value="2"/>
</dbReference>
<dbReference type="GeneID" id="102370782"/>
<reference evidence="5" key="1">
    <citation type="submission" date="2025-08" db="UniProtKB">
        <authorList>
            <consortium name="RefSeq"/>
        </authorList>
    </citation>
    <scope>IDENTIFICATION</scope>
</reference>
<dbReference type="InParanoid" id="A0A1U7RUQ7"/>
<dbReference type="GO" id="GO:0016740">
    <property type="term" value="F:transferase activity"/>
    <property type="evidence" value="ECO:0007669"/>
    <property type="project" value="UniProtKB-KW"/>
</dbReference>
<proteinExistence type="predicted"/>
<dbReference type="KEGG" id="asn:102370782"/>
<dbReference type="Pfam" id="PF16503">
    <property type="entry name" value="zn-ribbon_14"/>
    <property type="match status" value="1"/>
</dbReference>
<evidence type="ECO:0000313" key="5">
    <source>
        <dbReference type="RefSeq" id="XP_006020638.1"/>
    </source>
</evidence>
<evidence type="ECO:0000256" key="1">
    <source>
        <dbReference type="ARBA" id="ARBA00022679"/>
    </source>
</evidence>
<accession>A0A1U7RUQ7</accession>
<feature type="region of interest" description="Disordered" evidence="2">
    <location>
        <begin position="261"/>
        <end position="283"/>
    </location>
</feature>
<dbReference type="GO" id="GO:0002143">
    <property type="term" value="P:tRNA wobble position uridine thiolation"/>
    <property type="evidence" value="ECO:0007669"/>
    <property type="project" value="TreeGrafter"/>
</dbReference>
<keyword evidence="1" id="KW-0808">Transferase</keyword>
<organism evidence="4 5">
    <name type="scientific">Alligator sinensis</name>
    <name type="common">Chinese alligator</name>
    <dbReference type="NCBI Taxonomy" id="38654"/>
    <lineage>
        <taxon>Eukaryota</taxon>
        <taxon>Metazoa</taxon>
        <taxon>Chordata</taxon>
        <taxon>Craniata</taxon>
        <taxon>Vertebrata</taxon>
        <taxon>Euteleostomi</taxon>
        <taxon>Archelosauria</taxon>
        <taxon>Archosauria</taxon>
        <taxon>Crocodylia</taxon>
        <taxon>Alligatoridae</taxon>
        <taxon>Alligatorinae</taxon>
        <taxon>Alligator</taxon>
    </lineage>
</organism>
<evidence type="ECO:0000256" key="2">
    <source>
        <dbReference type="SAM" id="MobiDB-lite"/>
    </source>
</evidence>
<evidence type="ECO:0000259" key="3">
    <source>
        <dbReference type="Pfam" id="PF16503"/>
    </source>
</evidence>
<feature type="region of interest" description="Disordered" evidence="2">
    <location>
        <begin position="305"/>
        <end position="394"/>
    </location>
</feature>
<protein>
    <submittedName>
        <fullName evidence="5">Cytoplasmic tRNA 2-thiolation protein 1</fullName>
    </submittedName>
</protein>
<dbReference type="eggNOG" id="KOG2840">
    <property type="taxonomic scope" value="Eukaryota"/>
</dbReference>
<dbReference type="RefSeq" id="XP_006020638.1">
    <property type="nucleotide sequence ID" value="XM_006020576.2"/>
</dbReference>
<name>A0A1U7RUQ7_ALLSI</name>
<sequence>MPVHCTACGERPAALRRPRTGQALCRACFVGAFEKEAHAAVTSGRLFRRGDTVAVAASGGKDSTVLAHLLRTLDARHGYGLRLELLAVDEGALDGGAAMVGADKIATGHNADDVAETVLMNFLRGDVARLRRGTLAAPEEAESSQDGAVPRCKPLRHAYEKEIVLYAYFLGLDYFSTECRYAPHAYRGHARTLLKDLEAARASAVADLGHSAEHLALRPEAGRAARGACTRCGAVASQPVCAACLLLEGLERGLPRLGLGKGRRDRAPGIEGEAEPWEKGRGLREEATKDDWLYGAHGLKALEEEPWQRRRGHKAMGAEQENPHLEERQPGALEEEEAEPQQRRVWQLRRRSQNIVGEEPEVNGEQQPGSLEEEETHHRRRGQEATGEELQLEATVRQAEAWQRRQRRNLDF</sequence>
<dbReference type="PANTHER" id="PTHR11807">
    <property type="entry name" value="ATPASES OF THE PP SUPERFAMILY-RELATED"/>
    <property type="match status" value="1"/>
</dbReference>
<dbReference type="OrthoDB" id="198857at2759"/>
<dbReference type="GO" id="GO:0002144">
    <property type="term" value="C:cytosolic tRNA wobble base thiouridylase complex"/>
    <property type="evidence" value="ECO:0007669"/>
    <property type="project" value="TreeGrafter"/>
</dbReference>
<dbReference type="SUPFAM" id="SSF52402">
    <property type="entry name" value="Adenine nucleotide alpha hydrolases-like"/>
    <property type="match status" value="1"/>
</dbReference>
<dbReference type="GO" id="GO:0005739">
    <property type="term" value="C:mitochondrion"/>
    <property type="evidence" value="ECO:0007669"/>
    <property type="project" value="TreeGrafter"/>
</dbReference>
<dbReference type="GO" id="GO:0000049">
    <property type="term" value="F:tRNA binding"/>
    <property type="evidence" value="ECO:0007669"/>
    <property type="project" value="TreeGrafter"/>
</dbReference>
<dbReference type="Proteomes" id="UP000189705">
    <property type="component" value="Unplaced"/>
</dbReference>
<dbReference type="PANTHER" id="PTHR11807:SF12">
    <property type="entry name" value="CYTOPLASMIC TRNA 2-THIOLATION PROTEIN 1"/>
    <property type="match status" value="1"/>
</dbReference>
<evidence type="ECO:0000313" key="4">
    <source>
        <dbReference type="Proteomes" id="UP000189705"/>
    </source>
</evidence>
<dbReference type="STRING" id="38654.A0A1U7RUQ7"/>
<dbReference type="AlphaFoldDB" id="A0A1U7RUQ7"/>
<keyword evidence="4" id="KW-1185">Reference proteome</keyword>
<gene>
    <name evidence="5" type="primary">CTU1</name>
</gene>